<dbReference type="CDD" id="cd22160">
    <property type="entry name" value="F-box_AtFBL13-like"/>
    <property type="match status" value="1"/>
</dbReference>
<name>A0A022QUG7_ERYGU</name>
<reference evidence="2 3" key="1">
    <citation type="journal article" date="2013" name="Proc. Natl. Acad. Sci. U.S.A.">
        <title>Fine-scale variation in meiotic recombination in Mimulus inferred from population shotgun sequencing.</title>
        <authorList>
            <person name="Hellsten U."/>
            <person name="Wright K.M."/>
            <person name="Jenkins J."/>
            <person name="Shu S."/>
            <person name="Yuan Y."/>
            <person name="Wessler S.R."/>
            <person name="Schmutz J."/>
            <person name="Willis J.H."/>
            <person name="Rokhsar D.S."/>
        </authorList>
    </citation>
    <scope>NUCLEOTIDE SEQUENCE [LARGE SCALE GENOMIC DNA]</scope>
    <source>
        <strain evidence="3">cv. DUN x IM62</strain>
    </source>
</reference>
<dbReference type="InterPro" id="IPR001810">
    <property type="entry name" value="F-box_dom"/>
</dbReference>
<dbReference type="PANTHER" id="PTHR31639">
    <property type="entry name" value="F-BOX PROTEIN-LIKE"/>
    <property type="match status" value="1"/>
</dbReference>
<dbReference type="SUPFAM" id="SSF81383">
    <property type="entry name" value="F-box domain"/>
    <property type="match status" value="1"/>
</dbReference>
<dbReference type="Pfam" id="PF00646">
    <property type="entry name" value="F-box"/>
    <property type="match status" value="1"/>
</dbReference>
<proteinExistence type="predicted"/>
<evidence type="ECO:0000313" key="3">
    <source>
        <dbReference type="Proteomes" id="UP000030748"/>
    </source>
</evidence>
<keyword evidence="3" id="KW-1185">Reference proteome</keyword>
<protein>
    <recommendedName>
        <fullName evidence="1">F-box domain-containing protein</fullName>
    </recommendedName>
</protein>
<dbReference type="Gene3D" id="1.20.1280.50">
    <property type="match status" value="1"/>
</dbReference>
<evidence type="ECO:0000259" key="1">
    <source>
        <dbReference type="PROSITE" id="PS50181"/>
    </source>
</evidence>
<feature type="non-terminal residue" evidence="2">
    <location>
        <position position="506"/>
    </location>
</feature>
<dbReference type="Pfam" id="PF24758">
    <property type="entry name" value="LRR_At5g56370"/>
    <property type="match status" value="1"/>
</dbReference>
<evidence type="ECO:0000313" key="2">
    <source>
        <dbReference type="EMBL" id="EYU30170.1"/>
    </source>
</evidence>
<dbReference type="InterPro" id="IPR036047">
    <property type="entry name" value="F-box-like_dom_sf"/>
</dbReference>
<dbReference type="InterPro" id="IPR055411">
    <property type="entry name" value="LRR_FXL15/At3g58940/PEG3-like"/>
</dbReference>
<dbReference type="AlphaFoldDB" id="A0A022QUG7"/>
<feature type="domain" description="F-box" evidence="1">
    <location>
        <begin position="20"/>
        <end position="56"/>
    </location>
</feature>
<dbReference type="Proteomes" id="UP000030748">
    <property type="component" value="Unassembled WGS sequence"/>
</dbReference>
<dbReference type="InterPro" id="IPR053781">
    <property type="entry name" value="F-box_AtFBL13-like"/>
</dbReference>
<accession>A0A022QUG7</accession>
<dbReference type="PANTHER" id="PTHR31639:SF42">
    <property type="entry name" value="OS02G0160200 PROTEIN"/>
    <property type="match status" value="1"/>
</dbReference>
<dbReference type="EMBL" id="KI631110">
    <property type="protein sequence ID" value="EYU30170.1"/>
    <property type="molecule type" value="Genomic_DNA"/>
</dbReference>
<organism evidence="2 3">
    <name type="scientific">Erythranthe guttata</name>
    <name type="common">Yellow monkey flower</name>
    <name type="synonym">Mimulus guttatus</name>
    <dbReference type="NCBI Taxonomy" id="4155"/>
    <lineage>
        <taxon>Eukaryota</taxon>
        <taxon>Viridiplantae</taxon>
        <taxon>Streptophyta</taxon>
        <taxon>Embryophyta</taxon>
        <taxon>Tracheophyta</taxon>
        <taxon>Spermatophyta</taxon>
        <taxon>Magnoliopsida</taxon>
        <taxon>eudicotyledons</taxon>
        <taxon>Gunneridae</taxon>
        <taxon>Pentapetalae</taxon>
        <taxon>asterids</taxon>
        <taxon>lamiids</taxon>
        <taxon>Lamiales</taxon>
        <taxon>Phrymaceae</taxon>
        <taxon>Erythranthe</taxon>
    </lineage>
</organism>
<dbReference type="PROSITE" id="PS50181">
    <property type="entry name" value="FBOX"/>
    <property type="match status" value="1"/>
</dbReference>
<gene>
    <name evidence="2" type="ORF">MIMGU_mgv1a022468mg</name>
</gene>
<sequence>MVSRVNFTRVSYTQDGSNSMDRISDLPKEILQRILYFLAQKDAVRTSVLSKSWRYVWCTRPNLDFTHDSFKGRKRDFLSVVDEILQHYCNQRLCLEEFRLCISLLGDDSDQESVSFLDKWIPLLTSMGVKDFQLSIIAEQSVRGIIDLPAVLKPEPLTLLWLYNCNLGQNIPENIPFVRLQELQLCNVLIKNEIVDKIISSCPLLTTMLFLDCEGLKTIKLEKKLHKYLKHFVFCNFKTDGREKCSVEIDAPTLETIETIRIIGSKVQFHGHKFSNLKDLVLQRVVIFNNSIEQSQLRIDAPNINSFHYSGFIILSISSTPWENGCHIFAPASTTSTLGLYIRDVNDAQSWFLRLSKLLQDLRWSNLFLEIAQSYTNNVHVEEDILVQDVINGGNKPVVVEHLTLHISHLSSFLSVLNGLFCICRPRIITPNWFMQENWDKEREVKELCEFFRKIQMMRESGNRKIWQHLKDLTIQGFDESRQEWQTLQVTQLSESALLPDFDRFQ</sequence>